<accession>A0ABP7GQJ2</accession>
<gene>
    <name evidence="1" type="ORF">GCM10022423_28730</name>
</gene>
<dbReference type="Proteomes" id="UP001500748">
    <property type="component" value="Unassembled WGS sequence"/>
</dbReference>
<organism evidence="1 2">
    <name type="scientific">Flavobacterium ginsengiterrae</name>
    <dbReference type="NCBI Taxonomy" id="871695"/>
    <lineage>
        <taxon>Bacteria</taxon>
        <taxon>Pseudomonadati</taxon>
        <taxon>Bacteroidota</taxon>
        <taxon>Flavobacteriia</taxon>
        <taxon>Flavobacteriales</taxon>
        <taxon>Flavobacteriaceae</taxon>
        <taxon>Flavobacterium</taxon>
    </lineage>
</organism>
<dbReference type="EMBL" id="BAABDU010000004">
    <property type="protein sequence ID" value="GAA3772632.1"/>
    <property type="molecule type" value="Genomic_DNA"/>
</dbReference>
<protein>
    <recommendedName>
        <fullName evidence="3">Lipocalin-like protein</fullName>
    </recommendedName>
</protein>
<reference evidence="2" key="1">
    <citation type="journal article" date="2019" name="Int. J. Syst. Evol. Microbiol.">
        <title>The Global Catalogue of Microorganisms (GCM) 10K type strain sequencing project: providing services to taxonomists for standard genome sequencing and annotation.</title>
        <authorList>
            <consortium name="The Broad Institute Genomics Platform"/>
            <consortium name="The Broad Institute Genome Sequencing Center for Infectious Disease"/>
            <person name="Wu L."/>
            <person name="Ma J."/>
        </authorList>
    </citation>
    <scope>NUCLEOTIDE SEQUENCE [LARGE SCALE GENOMIC DNA]</scope>
    <source>
        <strain evidence="2">JCM 17337</strain>
    </source>
</reference>
<proteinExistence type="predicted"/>
<name>A0ABP7GQJ2_9FLAO</name>
<evidence type="ECO:0008006" key="3">
    <source>
        <dbReference type="Google" id="ProtNLM"/>
    </source>
</evidence>
<sequence length="183" mass="21962">MVQNINLANEIRINTINNSHISPYLAKFKDTIVQRKTFEQIFYRLQKDCNEFVAIFNQKSSESSWVMQKEKPQQILSRKQCDDFDKISKYYYVENDGNKVEVNLEGNLWTEKFSDGTFSKLFYRKKGNCEFELEFIESDNISRKNFSVKGEKYVYKLYDEDNQTYSLYTENKGMYFTFKMVKQ</sequence>
<evidence type="ECO:0000313" key="2">
    <source>
        <dbReference type="Proteomes" id="UP001500748"/>
    </source>
</evidence>
<keyword evidence="2" id="KW-1185">Reference proteome</keyword>
<comment type="caution">
    <text evidence="1">The sequence shown here is derived from an EMBL/GenBank/DDBJ whole genome shotgun (WGS) entry which is preliminary data.</text>
</comment>
<evidence type="ECO:0000313" key="1">
    <source>
        <dbReference type="EMBL" id="GAA3772632.1"/>
    </source>
</evidence>